<dbReference type="RefSeq" id="WP_191734655.1">
    <property type="nucleotide sequence ID" value="NZ_JACYFS010000001.1"/>
</dbReference>
<sequence>MGGAIHCFKNKSDTFARLLCTVVPAGLENLFKEIGQPVAQGEFLKIPELTEERKQILKQLDLKYNQKTYPPAF</sequence>
<accession>A0ABR8Z6C5</accession>
<comment type="caution">
    <text evidence="1">The sequence shown here is derived from an EMBL/GenBank/DDBJ whole genome shotgun (WGS) entry which is preliminary data.</text>
</comment>
<proteinExistence type="predicted"/>
<dbReference type="Proteomes" id="UP000637299">
    <property type="component" value="Unassembled WGS sequence"/>
</dbReference>
<name>A0ABR8Z6C5_9FLAO</name>
<evidence type="ECO:0000313" key="2">
    <source>
        <dbReference type="Proteomes" id="UP000637299"/>
    </source>
</evidence>
<keyword evidence="2" id="KW-1185">Reference proteome</keyword>
<dbReference type="InterPro" id="IPR014710">
    <property type="entry name" value="RmlC-like_jellyroll"/>
</dbReference>
<gene>
    <name evidence="1" type="ORF">IC610_00045</name>
</gene>
<dbReference type="EMBL" id="JACYFS010000001">
    <property type="protein sequence ID" value="MBD8080808.1"/>
    <property type="molecule type" value="Genomic_DNA"/>
</dbReference>
<dbReference type="Gene3D" id="2.60.120.10">
    <property type="entry name" value="Jelly Rolls"/>
    <property type="match status" value="1"/>
</dbReference>
<evidence type="ECO:0000313" key="1">
    <source>
        <dbReference type="EMBL" id="MBD8080808.1"/>
    </source>
</evidence>
<protein>
    <submittedName>
        <fullName evidence="1">Uncharacterized protein</fullName>
    </submittedName>
</protein>
<reference evidence="1 2" key="1">
    <citation type="submission" date="2020-09" db="EMBL/GenBank/DDBJ databases">
        <title>Genome seq and assembly of Chryseobacterium sp.</title>
        <authorList>
            <person name="Chhetri G."/>
        </authorList>
    </citation>
    <scope>NUCLEOTIDE SEQUENCE [LARGE SCALE GENOMIC DNA]</scope>
    <source>
        <strain evidence="1 2">GCR10</strain>
    </source>
</reference>
<organism evidence="1 2">
    <name type="scientific">Chryseobacterium caseinilyticum</name>
    <dbReference type="NCBI Taxonomy" id="2771428"/>
    <lineage>
        <taxon>Bacteria</taxon>
        <taxon>Pseudomonadati</taxon>
        <taxon>Bacteroidota</taxon>
        <taxon>Flavobacteriia</taxon>
        <taxon>Flavobacteriales</taxon>
        <taxon>Weeksellaceae</taxon>
        <taxon>Chryseobacterium group</taxon>
        <taxon>Chryseobacterium</taxon>
    </lineage>
</organism>